<gene>
    <name evidence="1" type="ORF">CWB74_09725</name>
</gene>
<protein>
    <submittedName>
        <fullName evidence="1">Uncharacterized protein</fullName>
    </submittedName>
</protein>
<dbReference type="Proteomes" id="UP000305423">
    <property type="component" value="Unassembled WGS sequence"/>
</dbReference>
<proteinExistence type="predicted"/>
<dbReference type="AlphaFoldDB" id="A0AAQ2ISW9"/>
<dbReference type="EMBL" id="PNEL01000023">
    <property type="protein sequence ID" value="TMN77782.1"/>
    <property type="molecule type" value="Genomic_DNA"/>
</dbReference>
<sequence length="65" mass="7483">MDGNGRLSFPDKTPQQYRGALFFKLSRYLVKHGWIDNSGSYCRVRNDRVMIATRIKTNLEANGFA</sequence>
<evidence type="ECO:0000313" key="2">
    <source>
        <dbReference type="Proteomes" id="UP000305423"/>
    </source>
</evidence>
<name>A0AAQ2ISW9_PSEO7</name>
<evidence type="ECO:0000313" key="1">
    <source>
        <dbReference type="EMBL" id="TMN77782.1"/>
    </source>
</evidence>
<accession>A0AAQ2ISW9</accession>
<reference evidence="2" key="2">
    <citation type="submission" date="2019-06" db="EMBL/GenBank/DDBJ databases">
        <title>Co-occurence of chitin degradation, pigmentation and bioactivity in marine Pseudoalteromonas.</title>
        <authorList>
            <person name="Sonnenschein E.C."/>
            <person name="Bech P.K."/>
        </authorList>
    </citation>
    <scope>NUCLEOTIDE SEQUENCE [LARGE SCALE GENOMIC DNA]</scope>
    <source>
        <strain evidence="2">S1607</strain>
    </source>
</reference>
<reference evidence="1 2" key="1">
    <citation type="submission" date="2017-12" db="EMBL/GenBank/DDBJ databases">
        <authorList>
            <person name="Paulsen S."/>
            <person name="Gram L.K."/>
        </authorList>
    </citation>
    <scope>NUCLEOTIDE SEQUENCE [LARGE SCALE GENOMIC DNA]</scope>
    <source>
        <strain evidence="1 2">S1607</strain>
    </source>
</reference>
<organism evidence="1 2">
    <name type="scientific">Pseudoalteromonas piscicida</name>
    <dbReference type="NCBI Taxonomy" id="43662"/>
    <lineage>
        <taxon>Bacteria</taxon>
        <taxon>Pseudomonadati</taxon>
        <taxon>Pseudomonadota</taxon>
        <taxon>Gammaproteobacteria</taxon>
        <taxon>Alteromonadales</taxon>
        <taxon>Pseudoalteromonadaceae</taxon>
        <taxon>Pseudoalteromonas</taxon>
    </lineage>
</organism>
<comment type="caution">
    <text evidence="1">The sequence shown here is derived from an EMBL/GenBank/DDBJ whole genome shotgun (WGS) entry which is preliminary data.</text>
</comment>